<dbReference type="GO" id="GO:0072344">
    <property type="term" value="P:rescue of stalled ribosome"/>
    <property type="evidence" value="ECO:0007669"/>
    <property type="project" value="UniProtKB-UniRule"/>
</dbReference>
<dbReference type="Gene3D" id="2.30.310.10">
    <property type="entry name" value="ibrinogen binding protein from staphylococcus aureus domain"/>
    <property type="match status" value="1"/>
</dbReference>
<dbReference type="Proteomes" id="UP000717624">
    <property type="component" value="Unassembled WGS sequence"/>
</dbReference>
<name>A0A938XWW5_9BACL</name>
<feature type="coiled-coil region" evidence="5">
    <location>
        <begin position="373"/>
        <end position="400"/>
    </location>
</feature>
<dbReference type="GO" id="GO:0043023">
    <property type="term" value="F:ribosomal large subunit binding"/>
    <property type="evidence" value="ECO:0007669"/>
    <property type="project" value="UniProtKB-UniRule"/>
</dbReference>
<comment type="subunit">
    <text evidence="5">Associates with stalled 50S ribosomal subunits. Binds to RqcP.</text>
</comment>
<comment type="similarity">
    <text evidence="5">Belongs to the NEMF family.</text>
</comment>
<evidence type="ECO:0000313" key="9">
    <source>
        <dbReference type="Proteomes" id="UP000717624"/>
    </source>
</evidence>
<dbReference type="InterPro" id="IPR008532">
    <property type="entry name" value="NFACT_RNA-bd"/>
</dbReference>
<feature type="coiled-coil region" evidence="5">
    <location>
        <begin position="295"/>
        <end position="322"/>
    </location>
</feature>
<keyword evidence="3 5" id="KW-0694">RNA-binding</keyword>
<evidence type="ECO:0000256" key="2">
    <source>
        <dbReference type="ARBA" id="ARBA00022730"/>
    </source>
</evidence>
<dbReference type="PANTHER" id="PTHR15239:SF6">
    <property type="entry name" value="RIBOSOME QUALITY CONTROL COMPLEX SUBUNIT NEMF"/>
    <property type="match status" value="1"/>
</dbReference>
<comment type="function">
    <text evidence="5">Key component of the ribosome quality control system (RQC), a ribosome-associated complex that mediates the extraction of incompletely synthesized nascent chains from stalled ribosomes and their subsequent degradation. RqcH recruits Ala-charged tRNA, and with RqcP directs the elongation of stalled nascent chains on 50S ribosomal subunits, leading to non-templated C-terminal alanine extensions (Ala tail). The Ala tail promotes nascent chain degradation. May add between 1 and at least 8 Ala residues. Binds to stalled 50S ribosomal subunits.</text>
</comment>
<dbReference type="FunFam" id="2.30.310.10:FF:000004">
    <property type="entry name" value="Fibronectin-binding protein A"/>
    <property type="match status" value="1"/>
</dbReference>
<evidence type="ECO:0000313" key="8">
    <source>
        <dbReference type="EMBL" id="MBM7589391.1"/>
    </source>
</evidence>
<dbReference type="AlphaFoldDB" id="A0A938XWW5"/>
<dbReference type="EMBL" id="JAFBEB010000002">
    <property type="protein sequence ID" value="MBM7589391.1"/>
    <property type="molecule type" value="Genomic_DNA"/>
</dbReference>
<evidence type="ECO:0000256" key="3">
    <source>
        <dbReference type="ARBA" id="ARBA00022884"/>
    </source>
</evidence>
<gene>
    <name evidence="5" type="primary">rqcH</name>
    <name evidence="8" type="ORF">JOD01_000989</name>
</gene>
<dbReference type="GO" id="GO:1990112">
    <property type="term" value="C:RQC complex"/>
    <property type="evidence" value="ECO:0007669"/>
    <property type="project" value="TreeGrafter"/>
</dbReference>
<dbReference type="HAMAP" id="MF_00844_B">
    <property type="entry name" value="RqcH_B"/>
    <property type="match status" value="1"/>
</dbReference>
<dbReference type="PANTHER" id="PTHR15239">
    <property type="entry name" value="NUCLEAR EXPORT MEDIATOR FACTOR NEMF"/>
    <property type="match status" value="1"/>
</dbReference>
<evidence type="ECO:0000256" key="6">
    <source>
        <dbReference type="SAM" id="MobiDB-lite"/>
    </source>
</evidence>
<feature type="region of interest" description="Disordered" evidence="6">
    <location>
        <begin position="559"/>
        <end position="583"/>
    </location>
</feature>
<proteinExistence type="inferred from homology"/>
<dbReference type="RefSeq" id="WP_204517111.1">
    <property type="nucleotide sequence ID" value="NZ_BAABIN010000015.1"/>
</dbReference>
<accession>A0A938XWW5</accession>
<dbReference type="GO" id="GO:0000049">
    <property type="term" value="F:tRNA binding"/>
    <property type="evidence" value="ECO:0007669"/>
    <property type="project" value="UniProtKB-UniRule"/>
</dbReference>
<evidence type="ECO:0000256" key="1">
    <source>
        <dbReference type="ARBA" id="ARBA00022555"/>
    </source>
</evidence>
<keyword evidence="4 5" id="KW-0648">Protein biosynthesis</keyword>
<keyword evidence="9" id="KW-1185">Reference proteome</keyword>
<dbReference type="InterPro" id="IPR043682">
    <property type="entry name" value="RqcH_bacterial"/>
</dbReference>
<evidence type="ECO:0000256" key="4">
    <source>
        <dbReference type="ARBA" id="ARBA00022917"/>
    </source>
</evidence>
<keyword evidence="5" id="KW-0175">Coiled coil</keyword>
<comment type="caution">
    <text evidence="8">The sequence shown here is derived from an EMBL/GenBank/DDBJ whole genome shotgun (WGS) entry which is preliminary data.</text>
</comment>
<protein>
    <recommendedName>
        <fullName evidence="5">Rqc2 homolog RqcH</fullName>
        <shortName evidence="5">RqcH</shortName>
    </recommendedName>
</protein>
<dbReference type="Pfam" id="PF05833">
    <property type="entry name" value="NFACT_N"/>
    <property type="match status" value="1"/>
</dbReference>
<evidence type="ECO:0000259" key="7">
    <source>
        <dbReference type="Pfam" id="PF05670"/>
    </source>
</evidence>
<dbReference type="Gene3D" id="3.40.970.40">
    <property type="entry name" value="fibrinogen binding protein from staphylococcus aureus domain like"/>
    <property type="match status" value="1"/>
</dbReference>
<feature type="domain" description="NFACT RNA-binding" evidence="7">
    <location>
        <begin position="453"/>
        <end position="541"/>
    </location>
</feature>
<feature type="compositionally biased region" description="Basic and acidic residues" evidence="6">
    <location>
        <begin position="563"/>
        <end position="583"/>
    </location>
</feature>
<evidence type="ECO:0000256" key="5">
    <source>
        <dbReference type="HAMAP-Rule" id="MF_00844"/>
    </source>
</evidence>
<sequence length="583" mass="66580">MAFDGVVMRAVSEELSSLVGSRISRIYQPHTSDIVLQLRGHNGNHKLLLSANPTYPRLHLTTEEFVNPQEAPMFCMLLRKHCEGGVIVSIEQVEMERVVHIDVRARDELGDVSVKRIVIEIMGKHSNIILIDPESGQILDSVFHVTPAISQYRQVLPGRLYVFPPEQGKQNPLTVTEQQFIHALDWNGGKLDRQIVNRFTGISPLLAKEILHRAELSTREKLWTAFAAMMEPIKRHQYTPLIAEKDGRTYFSVTELSHLEPAKVTRFSSVSACLQAYYQVKSMRDVVKQKVHDLIRIVTTERNKNEKKIEKLEQTLAEAAEADQFRLYGELITANMHQISRGDRELIAVNWYDPEGGTVTIPLDPLKTPSENLQAYYRRYNKAKNSIQVVEEQIMQAKQEIAYMDGLLVQLEHASLPEAEEIREEMVEQGYVRNRNKRNAKKKKEARPEPDVYYSNDGTMILVGKNNKQNDYLTNKLAASNETWLHTKDIPGSHVVIRARQFSEQTLYEAARLAAYFSKASQGNQVPVDYTLVKHVKKPSGAKPGYVIYEQQRTLYVTPPDEETVRSMKNRPAEAPETHSDTR</sequence>
<dbReference type="Gene3D" id="1.10.8.50">
    <property type="match status" value="1"/>
</dbReference>
<dbReference type="InterPro" id="IPR051608">
    <property type="entry name" value="RQC_Subunit_NEMF"/>
</dbReference>
<dbReference type="GO" id="GO:0019843">
    <property type="term" value="F:rRNA binding"/>
    <property type="evidence" value="ECO:0007669"/>
    <property type="project" value="UniProtKB-UniRule"/>
</dbReference>
<keyword evidence="2 5" id="KW-0699">rRNA-binding</keyword>
<dbReference type="Pfam" id="PF05670">
    <property type="entry name" value="NFACT-R_1"/>
    <property type="match status" value="1"/>
</dbReference>
<reference evidence="8" key="1">
    <citation type="submission" date="2021-01" db="EMBL/GenBank/DDBJ databases">
        <title>Genomic Encyclopedia of Type Strains, Phase IV (KMG-IV): sequencing the most valuable type-strain genomes for metagenomic binning, comparative biology and taxonomic classification.</title>
        <authorList>
            <person name="Goeker M."/>
        </authorList>
    </citation>
    <scope>NUCLEOTIDE SEQUENCE</scope>
    <source>
        <strain evidence="8">DSM 25523</strain>
    </source>
</reference>
<organism evidence="8 9">
    <name type="scientific">Brevibacillus fulvus</name>
    <dbReference type="NCBI Taxonomy" id="1125967"/>
    <lineage>
        <taxon>Bacteria</taxon>
        <taxon>Bacillati</taxon>
        <taxon>Bacillota</taxon>
        <taxon>Bacilli</taxon>
        <taxon>Bacillales</taxon>
        <taxon>Paenibacillaceae</taxon>
        <taxon>Brevibacillus</taxon>
    </lineage>
</organism>
<keyword evidence="1 5" id="KW-0820">tRNA-binding</keyword>